<protein>
    <recommendedName>
        <fullName evidence="3">DUF1800 domain-containing protein</fullName>
    </recommendedName>
</protein>
<sequence length="423" mass="46193">MTAFGVRFGYGPAAATVPEAIADVQAIAALPPLVTQAEAQQFHVDYNANAGSDTRLWRERARDYRRAEVRGRISRGLTGLGVGNRLHSFWADHFTTLPKNYQTYPMQVSMTEEAVRPHIAGRFADMLKAADLHPVMMFFLDQVASAGDNSPFALSRPGTGLNENLGRELIELHTIGVAGPYTQDDVREASNLLAGMIYGAYQGVRYDVKRAEPGVETVLGVEYPDDSIAEIHRMMDDLARRPETARHLATKLAVHFLGDEPLELIDEMAAAYLANDTALVPVYEVLFSHRSWPGAKLRKPLDWMIAGLRALGVTPAEAEALPGSFIDAFILEPLGIMGQPWDGQGGPDGWPEQAEAWLAPNQLAARLDWAMTAPTALFTQLGRMLPDPRLPGLTDNTALWVGRAQSAEAGIAAMLTSPELQRS</sequence>
<evidence type="ECO:0008006" key="3">
    <source>
        <dbReference type="Google" id="ProtNLM"/>
    </source>
</evidence>
<name>A0A099FG55_9RHOB</name>
<dbReference type="InterPro" id="IPR014917">
    <property type="entry name" value="DUF1800"/>
</dbReference>
<dbReference type="STRING" id="690417.IC63_03070"/>
<dbReference type="Pfam" id="PF08811">
    <property type="entry name" value="DUF1800"/>
    <property type="match status" value="1"/>
</dbReference>
<evidence type="ECO:0000313" key="2">
    <source>
        <dbReference type="Proteomes" id="UP000029917"/>
    </source>
</evidence>
<comment type="caution">
    <text evidence="1">The sequence shown here is derived from an EMBL/GenBank/DDBJ whole genome shotgun (WGS) entry which is preliminary data.</text>
</comment>
<reference evidence="1 2" key="2">
    <citation type="submission" date="2014-10" db="EMBL/GenBank/DDBJ databases">
        <title>Paracoccus sanguinis sp. nov., isolated from clinical specimens of New York State patients.</title>
        <authorList>
            <person name="Mingle L.A."/>
            <person name="Cole J.A."/>
            <person name="Lapierre P."/>
            <person name="Musser K.A."/>
        </authorList>
    </citation>
    <scope>NUCLEOTIDE SEQUENCE [LARGE SCALE GENOMIC DNA]</scope>
    <source>
        <strain evidence="1 2">HAMBI 3106</strain>
    </source>
</reference>
<dbReference type="Proteomes" id="UP000029917">
    <property type="component" value="Unassembled WGS sequence"/>
</dbReference>
<evidence type="ECO:0000313" key="1">
    <source>
        <dbReference type="EMBL" id="KGJ09017.1"/>
    </source>
</evidence>
<dbReference type="AlphaFoldDB" id="A0A099FG55"/>
<keyword evidence="2" id="KW-1185">Reference proteome</keyword>
<dbReference type="EMBL" id="JRKS01000005">
    <property type="protein sequence ID" value="KGJ09017.1"/>
    <property type="molecule type" value="Genomic_DNA"/>
</dbReference>
<gene>
    <name evidence="1" type="ORF">IC63_03070</name>
</gene>
<organism evidence="1 2">
    <name type="scientific">Paracoccus sphaerophysae</name>
    <dbReference type="NCBI Taxonomy" id="690417"/>
    <lineage>
        <taxon>Bacteria</taxon>
        <taxon>Pseudomonadati</taxon>
        <taxon>Pseudomonadota</taxon>
        <taxon>Alphaproteobacteria</taxon>
        <taxon>Rhodobacterales</taxon>
        <taxon>Paracoccaceae</taxon>
        <taxon>Paracoccus</taxon>
    </lineage>
</organism>
<reference evidence="1 2" key="1">
    <citation type="submission" date="2014-09" db="EMBL/GenBank/DDBJ databases">
        <authorList>
            <person name="McGinnis J.M."/>
            <person name="Wolfgang W.J."/>
        </authorList>
    </citation>
    <scope>NUCLEOTIDE SEQUENCE [LARGE SCALE GENOMIC DNA]</scope>
    <source>
        <strain evidence="1 2">HAMBI 3106</strain>
    </source>
</reference>
<proteinExistence type="predicted"/>
<accession>A0A099FG55</accession>